<reference evidence="3" key="2">
    <citation type="journal article" date="2020" name="Biotechnol. Bioeng.">
        <title>Chromosome-scale scaffolds for the Chinese hamster reference genome assembly to facilitate the study of the CHO epigenome.</title>
        <authorList>
            <person name="Hilliard W."/>
            <person name="MacDonald M."/>
            <person name="Lee K.H."/>
        </authorList>
    </citation>
    <scope>NUCLEOTIDE SEQUENCE [LARGE SCALE GENOMIC DNA]</scope>
    <source>
        <strain evidence="3">17A/GY</strain>
    </source>
</reference>
<dbReference type="PANTHER" id="PTHR37360:SF1">
    <property type="entry name" value="FMR1 NEIGHBOR PROTEIN"/>
    <property type="match status" value="1"/>
</dbReference>
<evidence type="ECO:0000313" key="4">
    <source>
        <dbReference type="RefSeq" id="XP_035306005.1"/>
    </source>
</evidence>
<sequence>MSLRSRETCYCSNCHEISKFHERFKSHERLSGEVLEGPKAVNTASGRSEFGTMPLSFNPRHGKTRSKNQALRGARLKMAVDDSWYRGENPAIMMYEGAGSFGQETNMVAGPQFGFRAAVHQCLHSMWAQKHLGLFLLFLWILAIMCCLVNSESLAPKEKLPRHNEALEHGSKWEILVEFFFPTTCTIREDQKIVACNRQPYLSKAECLKSKCCFSSSGTTVTCYAPLRDKPTQMLRAFGFSVISMIILGFLPMYCCFLCRRR</sequence>
<feature type="transmembrane region" description="Helical" evidence="2">
    <location>
        <begin position="237"/>
        <end position="259"/>
    </location>
</feature>
<dbReference type="SUPFAM" id="SSF57492">
    <property type="entry name" value="Trefoil"/>
    <property type="match status" value="1"/>
</dbReference>
<dbReference type="AlphaFoldDB" id="A0A9J7H6U8"/>
<evidence type="ECO:0000256" key="1">
    <source>
        <dbReference type="ARBA" id="ARBA00023157"/>
    </source>
</evidence>
<dbReference type="KEGG" id="cge:100760598"/>
<dbReference type="GeneID" id="100760598"/>
<dbReference type="Proteomes" id="UP001108280">
    <property type="component" value="Chromosome X"/>
</dbReference>
<accession>A0A9J7H6U8</accession>
<dbReference type="RefSeq" id="XP_035306005.1">
    <property type="nucleotide sequence ID" value="XM_035450114.1"/>
</dbReference>
<evidence type="ECO:0000313" key="3">
    <source>
        <dbReference type="Proteomes" id="UP001108280"/>
    </source>
</evidence>
<dbReference type="InterPro" id="IPR055331">
    <property type="entry name" value="FMR1-like"/>
</dbReference>
<dbReference type="CTD" id="158521"/>
<keyword evidence="2" id="KW-0812">Transmembrane</keyword>
<dbReference type="OrthoDB" id="9837391at2759"/>
<organism evidence="3 4">
    <name type="scientific">Cricetulus griseus</name>
    <name type="common">Chinese hamster</name>
    <name type="synonym">Cricetulus barabensis griseus</name>
    <dbReference type="NCBI Taxonomy" id="10029"/>
    <lineage>
        <taxon>Eukaryota</taxon>
        <taxon>Metazoa</taxon>
        <taxon>Chordata</taxon>
        <taxon>Craniata</taxon>
        <taxon>Vertebrata</taxon>
        <taxon>Euteleostomi</taxon>
        <taxon>Mammalia</taxon>
        <taxon>Eutheria</taxon>
        <taxon>Euarchontoglires</taxon>
        <taxon>Glires</taxon>
        <taxon>Rodentia</taxon>
        <taxon>Myomorpha</taxon>
        <taxon>Muroidea</taxon>
        <taxon>Cricetidae</taxon>
        <taxon>Cricetinae</taxon>
        <taxon>Cricetulus</taxon>
    </lineage>
</organism>
<keyword evidence="2" id="KW-0472">Membrane</keyword>
<dbReference type="PANTHER" id="PTHR37360">
    <property type="entry name" value="FRAGILE X MENTAL RETARDATION 1 NEIGHBOR PROTEIN"/>
    <property type="match status" value="1"/>
</dbReference>
<keyword evidence="1" id="KW-1015">Disulfide bond</keyword>
<reference evidence="3" key="1">
    <citation type="journal article" date="2018" name="Biotechnol. Bioeng.">
        <title>A reference genome of the Chinese hamster based on a hybrid assembly strategy.</title>
        <authorList>
            <person name="Rupp O."/>
            <person name="MacDonald M.L."/>
            <person name="Li S."/>
            <person name="Dhiman H."/>
            <person name="Polson S."/>
            <person name="Griep S."/>
            <person name="Heffner K."/>
            <person name="Hernandez I."/>
            <person name="Brinkrolf K."/>
            <person name="Jadhav V."/>
            <person name="Samoudi M."/>
            <person name="Hao H."/>
            <person name="Kingham B."/>
            <person name="Goesmann A."/>
            <person name="Betenbaugh M.J."/>
            <person name="Lewis N.E."/>
            <person name="Borth N."/>
            <person name="Lee K.H."/>
        </authorList>
    </citation>
    <scope>NUCLEOTIDE SEQUENCE [LARGE SCALE GENOMIC DNA]</scope>
    <source>
        <strain evidence="3">17A/GY</strain>
    </source>
</reference>
<dbReference type="InterPro" id="IPR044913">
    <property type="entry name" value="P_trefoil_dom_sf"/>
</dbReference>
<keyword evidence="2" id="KW-1133">Transmembrane helix</keyword>
<gene>
    <name evidence="4" type="primary">Fmr1nb</name>
</gene>
<name>A0A9J7H6U8_CRIGR</name>
<keyword evidence="3" id="KW-1185">Reference proteome</keyword>
<reference evidence="4" key="3">
    <citation type="submission" date="2025-08" db="UniProtKB">
        <authorList>
            <consortium name="RefSeq"/>
        </authorList>
    </citation>
    <scope>IDENTIFICATION</scope>
    <source>
        <strain evidence="4">17A/GY</strain>
        <tissue evidence="4">Liver</tissue>
    </source>
</reference>
<proteinExistence type="predicted"/>
<protein>
    <submittedName>
        <fullName evidence="4">Fragile X mental retardation 1 neighbor protein</fullName>
    </submittedName>
</protein>
<evidence type="ECO:0000256" key="2">
    <source>
        <dbReference type="SAM" id="Phobius"/>
    </source>
</evidence>
<feature type="transmembrane region" description="Helical" evidence="2">
    <location>
        <begin position="132"/>
        <end position="151"/>
    </location>
</feature>